<dbReference type="InterPro" id="IPR011990">
    <property type="entry name" value="TPR-like_helical_dom_sf"/>
</dbReference>
<feature type="repeat" description="PPR" evidence="2">
    <location>
        <begin position="72"/>
        <end position="106"/>
    </location>
</feature>
<name>A0ABD3E7S8_9LAMI</name>
<dbReference type="PANTHER" id="PTHR24015">
    <property type="entry name" value="OS07G0578800 PROTEIN-RELATED"/>
    <property type="match status" value="1"/>
</dbReference>
<comment type="caution">
    <text evidence="4">The sequence shown here is derived from an EMBL/GenBank/DDBJ whole genome shotgun (WGS) entry which is preliminary data.</text>
</comment>
<dbReference type="PANTHER" id="PTHR24015:SF1726">
    <property type="entry name" value="OS03G0861900 PROTEIN"/>
    <property type="match status" value="1"/>
</dbReference>
<evidence type="ECO:0000313" key="5">
    <source>
        <dbReference type="Proteomes" id="UP001632038"/>
    </source>
</evidence>
<keyword evidence="1" id="KW-0677">Repeat</keyword>
<dbReference type="InterPro" id="IPR002885">
    <property type="entry name" value="PPR_rpt"/>
</dbReference>
<feature type="region of interest" description="Disordered" evidence="3">
    <location>
        <begin position="642"/>
        <end position="664"/>
    </location>
</feature>
<dbReference type="FunFam" id="1.25.40.10:FF:000285">
    <property type="entry name" value="Pentatricopeptide repeat-containing protein, chloroplastic"/>
    <property type="match status" value="1"/>
</dbReference>
<dbReference type="InterPro" id="IPR046960">
    <property type="entry name" value="PPR_At4g14850-like_plant"/>
</dbReference>
<feature type="compositionally biased region" description="Polar residues" evidence="3">
    <location>
        <begin position="642"/>
        <end position="656"/>
    </location>
</feature>
<proteinExistence type="predicted"/>
<protein>
    <recommendedName>
        <fullName evidence="6">Pentatricopeptide repeat-containing protein</fullName>
    </recommendedName>
</protein>
<dbReference type="Gene3D" id="1.25.40.10">
    <property type="entry name" value="Tetratricopeptide repeat domain"/>
    <property type="match status" value="6"/>
</dbReference>
<gene>
    <name evidence="4" type="ORF">CASFOL_006928</name>
</gene>
<reference evidence="5" key="1">
    <citation type="journal article" date="2024" name="IScience">
        <title>Strigolactones Initiate the Formation of Haustorium-like Structures in Castilleja.</title>
        <authorList>
            <person name="Buerger M."/>
            <person name="Peterson D."/>
            <person name="Chory J."/>
        </authorList>
    </citation>
    <scope>NUCLEOTIDE SEQUENCE [LARGE SCALE GENOMIC DNA]</scope>
</reference>
<evidence type="ECO:0000313" key="4">
    <source>
        <dbReference type="EMBL" id="KAL3650525.1"/>
    </source>
</evidence>
<dbReference type="FunFam" id="1.25.40.10:FF:000073">
    <property type="entry name" value="Pentatricopeptide repeat-containing protein chloroplastic"/>
    <property type="match status" value="1"/>
</dbReference>
<dbReference type="EMBL" id="JAVIJP010000007">
    <property type="protein sequence ID" value="KAL3650525.1"/>
    <property type="molecule type" value="Genomic_DNA"/>
</dbReference>
<keyword evidence="5" id="KW-1185">Reference proteome</keyword>
<evidence type="ECO:0000256" key="3">
    <source>
        <dbReference type="SAM" id="MobiDB-lite"/>
    </source>
</evidence>
<dbReference type="Proteomes" id="UP001632038">
    <property type="component" value="Unassembled WGS sequence"/>
</dbReference>
<feature type="repeat" description="PPR" evidence="2">
    <location>
        <begin position="469"/>
        <end position="503"/>
    </location>
</feature>
<dbReference type="NCBIfam" id="TIGR00756">
    <property type="entry name" value="PPR"/>
    <property type="match status" value="4"/>
</dbReference>
<accession>A0ABD3E7S8</accession>
<sequence>MLRINVFEETCSKIIYFCNKKFLKDGICIHSPMLKLGIQDNLLLSNNLLSLYAKCHGVETARHLFDEMPQRDVVSWTSVLSAYVNNGNHEEAINFFDSMKISGEKPNEFTFSNVLRSCSALKNLAHCSKVHACVIKHGFESNPILGSSFIDLYSKLGFLENAVRVFNGMQYGDTVSWTSMISSFVGTGDWVRALRFFVCMIKERVYPNEYTFAKLLSACSLSGTESGKLIHAQMIVWGIELNLVLKTALVDMYAKCRGMENAVKVFSQTSEHDVKLFTTLIAGLTKHGRNDEFFRAFLEMRLLGHQPNSYTLCNIIEACGTVEIRKIHGFVVKTSADDDVIVGNGLVDAYTRLQMADCALSLARRMRNVITYTVLASRLNQIGQCNLTLQIINDMRDNDLKMDGFIISSFLSATANLSDTRTGKQLHCYSVVSGFGEYKSVSNGLIDFYGKCRCLIDAQKVFDEMPDPNVVSWNSLIHVFALNGQVKSSLSTLEDMTLAGIVPDSHTLSTVLFACSKGGLVDMGVEYFHSLRELYDIKPLFYHYNLLVDLLGKDGRLEEAAGLVRSMSFCPNNVSIYKRLLCACKMHGNVILGEEMARRGLELDHFDLEFYGILASMYDDSGRLDLGDNMRTLMKEGAASNLNPRMSTYSRNSPCYTRSPGKGH</sequence>
<feature type="repeat" description="PPR" evidence="2">
    <location>
        <begin position="273"/>
        <end position="307"/>
    </location>
</feature>
<dbReference type="Pfam" id="PF01535">
    <property type="entry name" value="PPR"/>
    <property type="match status" value="3"/>
</dbReference>
<organism evidence="4 5">
    <name type="scientific">Castilleja foliolosa</name>
    <dbReference type="NCBI Taxonomy" id="1961234"/>
    <lineage>
        <taxon>Eukaryota</taxon>
        <taxon>Viridiplantae</taxon>
        <taxon>Streptophyta</taxon>
        <taxon>Embryophyta</taxon>
        <taxon>Tracheophyta</taxon>
        <taxon>Spermatophyta</taxon>
        <taxon>Magnoliopsida</taxon>
        <taxon>eudicotyledons</taxon>
        <taxon>Gunneridae</taxon>
        <taxon>Pentapetalae</taxon>
        <taxon>asterids</taxon>
        <taxon>lamiids</taxon>
        <taxon>Lamiales</taxon>
        <taxon>Orobanchaceae</taxon>
        <taxon>Pedicularideae</taxon>
        <taxon>Castillejinae</taxon>
        <taxon>Castilleja</taxon>
    </lineage>
</organism>
<dbReference type="PROSITE" id="PS51375">
    <property type="entry name" value="PPR"/>
    <property type="match status" value="4"/>
</dbReference>
<evidence type="ECO:0000256" key="2">
    <source>
        <dbReference type="PROSITE-ProRule" id="PRU00708"/>
    </source>
</evidence>
<dbReference type="AlphaFoldDB" id="A0ABD3E7S8"/>
<dbReference type="Pfam" id="PF13041">
    <property type="entry name" value="PPR_2"/>
    <property type="match status" value="4"/>
</dbReference>
<evidence type="ECO:0000256" key="1">
    <source>
        <dbReference type="ARBA" id="ARBA00022737"/>
    </source>
</evidence>
<feature type="repeat" description="PPR" evidence="2">
    <location>
        <begin position="173"/>
        <end position="207"/>
    </location>
</feature>
<dbReference type="FunFam" id="1.25.40.10:FF:000242">
    <property type="entry name" value="Pentatricopeptide repeat-containing protein"/>
    <property type="match status" value="1"/>
</dbReference>
<evidence type="ECO:0008006" key="6">
    <source>
        <dbReference type="Google" id="ProtNLM"/>
    </source>
</evidence>